<dbReference type="STRING" id="34002.SAMN04489859_101114"/>
<keyword evidence="1" id="KW-0378">Hydrolase</keyword>
<dbReference type="SUPFAM" id="SSF53187">
    <property type="entry name" value="Zn-dependent exopeptidases"/>
    <property type="match status" value="1"/>
</dbReference>
<protein>
    <submittedName>
        <fullName evidence="1">N-formylglutamate amidohydrolase</fullName>
    </submittedName>
</protein>
<reference evidence="1 2" key="1">
    <citation type="submission" date="2016-10" db="EMBL/GenBank/DDBJ databases">
        <authorList>
            <person name="de Groot N.N."/>
        </authorList>
    </citation>
    <scope>NUCLEOTIDE SEQUENCE [LARGE SCALE GENOMIC DNA]</scope>
    <source>
        <strain evidence="1 2">DSM 8512</strain>
    </source>
</reference>
<dbReference type="EMBL" id="FODE01000011">
    <property type="protein sequence ID" value="SEN61324.1"/>
    <property type="molecule type" value="Genomic_DNA"/>
</dbReference>
<organism evidence="1 2">
    <name type="scientific">Paracoccus alcaliphilus</name>
    <dbReference type="NCBI Taxonomy" id="34002"/>
    <lineage>
        <taxon>Bacteria</taxon>
        <taxon>Pseudomonadati</taxon>
        <taxon>Pseudomonadota</taxon>
        <taxon>Alphaproteobacteria</taxon>
        <taxon>Rhodobacterales</taxon>
        <taxon>Paracoccaceae</taxon>
        <taxon>Paracoccus</taxon>
    </lineage>
</organism>
<name>A0A1H8HZ94_9RHOB</name>
<dbReference type="RefSeq" id="WP_244519168.1">
    <property type="nucleotide sequence ID" value="NZ_CP067124.1"/>
</dbReference>
<keyword evidence="2" id="KW-1185">Reference proteome</keyword>
<dbReference type="Pfam" id="PF05013">
    <property type="entry name" value="FGase"/>
    <property type="match status" value="1"/>
</dbReference>
<dbReference type="AlphaFoldDB" id="A0A1H8HZ94"/>
<evidence type="ECO:0000313" key="2">
    <source>
        <dbReference type="Proteomes" id="UP000199054"/>
    </source>
</evidence>
<accession>A0A1H8HZ94</accession>
<proteinExistence type="predicted"/>
<dbReference type="InterPro" id="IPR007709">
    <property type="entry name" value="N-FG_amidohydro"/>
</dbReference>
<evidence type="ECO:0000313" key="1">
    <source>
        <dbReference type="EMBL" id="SEN61324.1"/>
    </source>
</evidence>
<dbReference type="Proteomes" id="UP000199054">
    <property type="component" value="Unassembled WGS sequence"/>
</dbReference>
<dbReference type="Gene3D" id="3.40.630.40">
    <property type="entry name" value="Zn-dependent exopeptidases"/>
    <property type="match status" value="1"/>
</dbReference>
<gene>
    <name evidence="1" type="ORF">SAMN04489859_101114</name>
</gene>
<sequence length="288" mass="31966">MTAPDLPVILTRPKHWASGVIFGSPHSGNCYPDWFMAETSLPVQLLRSSEDAFVDRLIASAPEFGAATICAQVPRCIVDLNRSPDEIDPQVVRGTPRHPQNQRTLAGLGVIPRVVSHGRQILNRPIDRAEAERRLNAYWHPYHQTLSSLIAEAKARFGHAVLIDMHSMPREALSHLHGQRPEMVLGNRHGLSAAARVTDSVIEAVEAGGWILRRNSPFSGAYITQAYGRPCQNVHVLQLEIDRSLYMDEATIRLRPDFPNFAQKMQQLVRKLSVLDASGSGGRRIAAE</sequence>
<dbReference type="GO" id="GO:0016787">
    <property type="term" value="F:hydrolase activity"/>
    <property type="evidence" value="ECO:0007669"/>
    <property type="project" value="UniProtKB-KW"/>
</dbReference>